<dbReference type="AlphaFoldDB" id="A0A245ZU64"/>
<gene>
    <name evidence="2" type="ORF">SPDO_01640</name>
</gene>
<comment type="caution">
    <text evidence="2">The sequence shown here is derived from an EMBL/GenBank/DDBJ whole genome shotgun (WGS) entry which is preliminary data.</text>
</comment>
<keyword evidence="1" id="KW-1133">Transmembrane helix</keyword>
<protein>
    <recommendedName>
        <fullName evidence="4">DUF389 domain-containing protein</fullName>
    </recommendedName>
</protein>
<feature type="transmembrane region" description="Helical" evidence="1">
    <location>
        <begin position="42"/>
        <end position="60"/>
    </location>
</feature>
<organism evidence="2 3">
    <name type="scientific">Sphingomonas dokdonensis</name>
    <dbReference type="NCBI Taxonomy" id="344880"/>
    <lineage>
        <taxon>Bacteria</taxon>
        <taxon>Pseudomonadati</taxon>
        <taxon>Pseudomonadota</taxon>
        <taxon>Alphaproteobacteria</taxon>
        <taxon>Sphingomonadales</taxon>
        <taxon>Sphingomonadaceae</taxon>
        <taxon>Sphingomonas</taxon>
    </lineage>
</organism>
<dbReference type="Proteomes" id="UP000197290">
    <property type="component" value="Unassembled WGS sequence"/>
</dbReference>
<keyword evidence="1" id="KW-0472">Membrane</keyword>
<dbReference type="InterPro" id="IPR005240">
    <property type="entry name" value="DUF389"/>
</dbReference>
<dbReference type="EMBL" id="NBBI01000001">
    <property type="protein sequence ID" value="OWK33288.1"/>
    <property type="molecule type" value="Genomic_DNA"/>
</dbReference>
<dbReference type="PANTHER" id="PTHR20992:SF9">
    <property type="entry name" value="AT15442P-RELATED"/>
    <property type="match status" value="1"/>
</dbReference>
<dbReference type="Pfam" id="PF04087">
    <property type="entry name" value="DUF389"/>
    <property type="match status" value="1"/>
</dbReference>
<evidence type="ECO:0000256" key="1">
    <source>
        <dbReference type="SAM" id="Phobius"/>
    </source>
</evidence>
<feature type="transmembrane region" description="Helical" evidence="1">
    <location>
        <begin position="161"/>
        <end position="181"/>
    </location>
</feature>
<keyword evidence="1" id="KW-0812">Transmembrane</keyword>
<feature type="transmembrane region" description="Helical" evidence="1">
    <location>
        <begin position="101"/>
        <end position="121"/>
    </location>
</feature>
<sequence length="496" mass="51407">MGGLTRSRGAVIARWWRSRASGKVHHAAVVERIAAESGWSGSYLFAILISAGIAVLGLLLPSSAVIIGAMLISPLMLPIIGLGFGIATFDLTEIRRALSALLLGALVAVALCTLIVVASPIQTVTSEIAVRTRPNLFDLLVALLSALAGSYAVINERSTTVVGVAIATALMPPLAVVGFGLATQNWTVLGGSLLLFITNLITIALTAATVARLYGFGAHLSPTQTRLQGTLIVAGLAALAVPLGLALKQIAVESFARRQIREAVLQPFSPDARISQLDIDFDRKPAVVRAVVLTPTIVPGADAKVIAATRAAVLMPLDLHVDQVRVGMESGAGEAAQIAAAQAGDNRATVARDARNTVAERVSLLAGVPENMVLVDSDARRVAARLAPLPGADFATYRAVEQRAITASPNWSVTLSPPDGSLLPVAIEDDVPDADGLALAIWAARRLDRGITVSGPAAARDAAVEQLTAQGIRATAGAARRGTTLTLEWTAPQAEG</sequence>
<evidence type="ECO:0000313" key="2">
    <source>
        <dbReference type="EMBL" id="OWK33288.1"/>
    </source>
</evidence>
<feature type="transmembrane region" description="Helical" evidence="1">
    <location>
        <begin position="66"/>
        <end position="89"/>
    </location>
</feature>
<proteinExistence type="predicted"/>
<dbReference type="PANTHER" id="PTHR20992">
    <property type="entry name" value="AT15442P-RELATED"/>
    <property type="match status" value="1"/>
</dbReference>
<feature type="transmembrane region" description="Helical" evidence="1">
    <location>
        <begin position="136"/>
        <end position="154"/>
    </location>
</feature>
<evidence type="ECO:0000313" key="3">
    <source>
        <dbReference type="Proteomes" id="UP000197290"/>
    </source>
</evidence>
<keyword evidence="3" id="KW-1185">Reference proteome</keyword>
<feature type="transmembrane region" description="Helical" evidence="1">
    <location>
        <begin position="193"/>
        <end position="215"/>
    </location>
</feature>
<evidence type="ECO:0008006" key="4">
    <source>
        <dbReference type="Google" id="ProtNLM"/>
    </source>
</evidence>
<feature type="transmembrane region" description="Helical" evidence="1">
    <location>
        <begin position="227"/>
        <end position="247"/>
    </location>
</feature>
<dbReference type="RefSeq" id="WP_245828955.1">
    <property type="nucleotide sequence ID" value="NZ_NBBI01000001.1"/>
</dbReference>
<reference evidence="2 3" key="1">
    <citation type="submission" date="2017-03" db="EMBL/GenBank/DDBJ databases">
        <title>Genome sequence of Sphingomonas dokdonensis DSM 21029.</title>
        <authorList>
            <person name="Poehlein A."/>
            <person name="Wuebbeler J.H."/>
            <person name="Steinbuechel A."/>
            <person name="Daniel R."/>
        </authorList>
    </citation>
    <scope>NUCLEOTIDE SEQUENCE [LARGE SCALE GENOMIC DNA]</scope>
    <source>
        <strain evidence="2 3">DSM 21029</strain>
    </source>
</reference>
<accession>A0A245ZU64</accession>
<name>A0A245ZU64_9SPHN</name>